<organism evidence="1 2">
    <name type="scientific">Acanthoscelides obtectus</name>
    <name type="common">Bean weevil</name>
    <name type="synonym">Bruchus obtectus</name>
    <dbReference type="NCBI Taxonomy" id="200917"/>
    <lineage>
        <taxon>Eukaryota</taxon>
        <taxon>Metazoa</taxon>
        <taxon>Ecdysozoa</taxon>
        <taxon>Arthropoda</taxon>
        <taxon>Hexapoda</taxon>
        <taxon>Insecta</taxon>
        <taxon>Pterygota</taxon>
        <taxon>Neoptera</taxon>
        <taxon>Endopterygota</taxon>
        <taxon>Coleoptera</taxon>
        <taxon>Polyphaga</taxon>
        <taxon>Cucujiformia</taxon>
        <taxon>Chrysomeloidea</taxon>
        <taxon>Chrysomelidae</taxon>
        <taxon>Bruchinae</taxon>
        <taxon>Bruchini</taxon>
        <taxon>Acanthoscelides</taxon>
    </lineage>
</organism>
<proteinExistence type="predicted"/>
<dbReference type="Proteomes" id="UP001152888">
    <property type="component" value="Unassembled WGS sequence"/>
</dbReference>
<accession>A0A9P0M2Y2</accession>
<protein>
    <submittedName>
        <fullName evidence="1">Uncharacterized protein</fullName>
    </submittedName>
</protein>
<keyword evidence="2" id="KW-1185">Reference proteome</keyword>
<comment type="caution">
    <text evidence="1">The sequence shown here is derived from an EMBL/GenBank/DDBJ whole genome shotgun (WGS) entry which is preliminary data.</text>
</comment>
<name>A0A9P0M2Y2_ACAOB</name>
<dbReference type="EMBL" id="CAKOFQ010007691">
    <property type="protein sequence ID" value="CAH2006532.1"/>
    <property type="molecule type" value="Genomic_DNA"/>
</dbReference>
<evidence type="ECO:0000313" key="2">
    <source>
        <dbReference type="Proteomes" id="UP001152888"/>
    </source>
</evidence>
<sequence length="31" mass="3266">MEDGPKIPRFLPLNTASFFGLCSSLHCLGGG</sequence>
<gene>
    <name evidence="1" type="ORF">ACAOBT_LOCUS29132</name>
</gene>
<dbReference type="AlphaFoldDB" id="A0A9P0M2Y2"/>
<reference evidence="1" key="1">
    <citation type="submission" date="2022-03" db="EMBL/GenBank/DDBJ databases">
        <authorList>
            <person name="Sayadi A."/>
        </authorList>
    </citation>
    <scope>NUCLEOTIDE SEQUENCE</scope>
</reference>
<evidence type="ECO:0000313" key="1">
    <source>
        <dbReference type="EMBL" id="CAH2006532.1"/>
    </source>
</evidence>